<protein>
    <recommendedName>
        <fullName evidence="7">WD40 repeat-like protein</fullName>
    </recommendedName>
</protein>
<sequence length="557" mass="61025">MPPSILAQHPRPPWPLLSSYLSPSTIVAEQFRHRNLSYALKLPLDRVNVLGKDDGSYGHTGCVNALSWSADGQILLSGGDDTTVRIWRMDQTDTIQEYPFVCRAVISTGHRANIFNVAQLPCSTRIATVAGDKQVRILDAETVFTTAAVETECGVRSSSIRVLRCHSDRVKRLVTEDSPNLFLSVAEDGTVRQHDLRSHHVCREGSCPTPLVKFNFELSTISLSPLTPYQFVVAGDSPYGYLFDRRHTGRAFMEEWGAVPGAGEGLTSCVRRFGRPAKTHRNQGRRLRDHITGVRVSSSNGHEVLITYSSDAVYLYSTKDDPEIQDSMSCGSSPILTPNPKRRRTSEDRNTDITDRIPSEELNTGPSEPSLQSDDLSETSFTGDDEADDDGEGTATLLDDPIATDDEGFLPDVPLVFPRMRYSGARNVATTKDVNFLGPRDECIVSGSDDGNFFLWDKESGNLHGIYEGDGSIVNVIEGHPYLPLLAVSGIDTTVKLFAPANSPSLFSRTSNADRIVARNARLNHPRIVRSHFATLLAEAIGADQVSFSGLAGCTNQ</sequence>
<evidence type="ECO:0008006" key="7">
    <source>
        <dbReference type="Google" id="ProtNLM"/>
    </source>
</evidence>
<dbReference type="SMART" id="SM00320">
    <property type="entry name" value="WD40"/>
    <property type="match status" value="6"/>
</dbReference>
<dbReference type="GO" id="GO:0045717">
    <property type="term" value="P:negative regulation of fatty acid biosynthetic process"/>
    <property type="evidence" value="ECO:0007669"/>
    <property type="project" value="TreeGrafter"/>
</dbReference>
<dbReference type="PANTHER" id="PTHR15574">
    <property type="entry name" value="WD REPEAT DOMAIN-CONTAINING FAMILY"/>
    <property type="match status" value="1"/>
</dbReference>
<dbReference type="InterPro" id="IPR001680">
    <property type="entry name" value="WD40_rpt"/>
</dbReference>
<dbReference type="GO" id="GO:0005737">
    <property type="term" value="C:cytoplasm"/>
    <property type="evidence" value="ECO:0007669"/>
    <property type="project" value="TreeGrafter"/>
</dbReference>
<gene>
    <name evidence="5" type="ORF">AMATHDRAFT_1806</name>
</gene>
<dbReference type="PROSITE" id="PS50294">
    <property type="entry name" value="WD_REPEATS_REGION"/>
    <property type="match status" value="1"/>
</dbReference>
<evidence type="ECO:0000256" key="2">
    <source>
        <dbReference type="ARBA" id="ARBA00022737"/>
    </source>
</evidence>
<dbReference type="EMBL" id="KZ301977">
    <property type="protein sequence ID" value="PFH52759.1"/>
    <property type="molecule type" value="Genomic_DNA"/>
</dbReference>
<evidence type="ECO:0000256" key="3">
    <source>
        <dbReference type="PROSITE-ProRule" id="PRU00221"/>
    </source>
</evidence>
<name>A0A2A9NQD3_9AGAR</name>
<keyword evidence="6" id="KW-1185">Reference proteome</keyword>
<keyword evidence="2" id="KW-0677">Repeat</keyword>
<dbReference type="PROSITE" id="PS50082">
    <property type="entry name" value="WD_REPEATS_2"/>
    <property type="match status" value="1"/>
</dbReference>
<proteinExistence type="predicted"/>
<feature type="region of interest" description="Disordered" evidence="4">
    <location>
        <begin position="324"/>
        <end position="405"/>
    </location>
</feature>
<dbReference type="OrthoDB" id="2414538at2759"/>
<dbReference type="GO" id="GO:0080008">
    <property type="term" value="C:Cul4-RING E3 ubiquitin ligase complex"/>
    <property type="evidence" value="ECO:0007669"/>
    <property type="project" value="TreeGrafter"/>
</dbReference>
<feature type="compositionally biased region" description="Basic and acidic residues" evidence="4">
    <location>
        <begin position="345"/>
        <end position="359"/>
    </location>
</feature>
<feature type="compositionally biased region" description="Polar residues" evidence="4">
    <location>
        <begin position="361"/>
        <end position="381"/>
    </location>
</feature>
<feature type="repeat" description="WD" evidence="3">
    <location>
        <begin position="56"/>
        <end position="97"/>
    </location>
</feature>
<dbReference type="InterPro" id="IPR036322">
    <property type="entry name" value="WD40_repeat_dom_sf"/>
</dbReference>
<dbReference type="SUPFAM" id="SSF50978">
    <property type="entry name" value="WD40 repeat-like"/>
    <property type="match status" value="1"/>
</dbReference>
<dbReference type="PANTHER" id="PTHR15574:SF40">
    <property type="entry name" value="WD AND TETRATRICOPEPTIDE REPEATS PROTEIN 1"/>
    <property type="match status" value="1"/>
</dbReference>
<dbReference type="Pfam" id="PF00400">
    <property type="entry name" value="WD40"/>
    <property type="match status" value="3"/>
</dbReference>
<feature type="compositionally biased region" description="Polar residues" evidence="4">
    <location>
        <begin position="326"/>
        <end position="336"/>
    </location>
</feature>
<evidence type="ECO:0000256" key="4">
    <source>
        <dbReference type="SAM" id="MobiDB-lite"/>
    </source>
</evidence>
<dbReference type="Proteomes" id="UP000242287">
    <property type="component" value="Unassembled WGS sequence"/>
</dbReference>
<feature type="compositionally biased region" description="Acidic residues" evidence="4">
    <location>
        <begin position="383"/>
        <end position="392"/>
    </location>
</feature>
<dbReference type="InterPro" id="IPR045151">
    <property type="entry name" value="DCAF8"/>
</dbReference>
<accession>A0A2A9NQD3</accession>
<evidence type="ECO:0000256" key="1">
    <source>
        <dbReference type="ARBA" id="ARBA00022574"/>
    </source>
</evidence>
<evidence type="ECO:0000313" key="5">
    <source>
        <dbReference type="EMBL" id="PFH52759.1"/>
    </source>
</evidence>
<dbReference type="STRING" id="703135.A0A2A9NQD3"/>
<evidence type="ECO:0000313" key="6">
    <source>
        <dbReference type="Proteomes" id="UP000242287"/>
    </source>
</evidence>
<reference evidence="5 6" key="1">
    <citation type="submission" date="2014-02" db="EMBL/GenBank/DDBJ databases">
        <title>Transposable element dynamics among asymbiotic and ectomycorrhizal Amanita fungi.</title>
        <authorList>
            <consortium name="DOE Joint Genome Institute"/>
            <person name="Hess J."/>
            <person name="Skrede I."/>
            <person name="Wolfe B."/>
            <person name="LaButti K."/>
            <person name="Ohm R.A."/>
            <person name="Grigoriev I.V."/>
            <person name="Pringle A."/>
        </authorList>
    </citation>
    <scope>NUCLEOTIDE SEQUENCE [LARGE SCALE GENOMIC DNA]</scope>
    <source>
        <strain evidence="5 6">SKay4041</strain>
    </source>
</reference>
<dbReference type="InterPro" id="IPR015943">
    <property type="entry name" value="WD40/YVTN_repeat-like_dom_sf"/>
</dbReference>
<organism evidence="5 6">
    <name type="scientific">Amanita thiersii Skay4041</name>
    <dbReference type="NCBI Taxonomy" id="703135"/>
    <lineage>
        <taxon>Eukaryota</taxon>
        <taxon>Fungi</taxon>
        <taxon>Dikarya</taxon>
        <taxon>Basidiomycota</taxon>
        <taxon>Agaricomycotina</taxon>
        <taxon>Agaricomycetes</taxon>
        <taxon>Agaricomycetidae</taxon>
        <taxon>Agaricales</taxon>
        <taxon>Pluteineae</taxon>
        <taxon>Amanitaceae</taxon>
        <taxon>Amanita</taxon>
    </lineage>
</organism>
<dbReference type="AlphaFoldDB" id="A0A2A9NQD3"/>
<keyword evidence="1 3" id="KW-0853">WD repeat</keyword>
<dbReference type="Gene3D" id="2.130.10.10">
    <property type="entry name" value="YVTN repeat-like/Quinoprotein amine dehydrogenase"/>
    <property type="match status" value="3"/>
</dbReference>